<dbReference type="STRING" id="1246637.MTBBW1_530016"/>
<name>A0A1W1HHN0_9BACT</name>
<gene>
    <name evidence="1" type="ORF">MTBBW1_530016</name>
</gene>
<keyword evidence="2" id="KW-1185">Reference proteome</keyword>
<organism evidence="1 2">
    <name type="scientific">Desulfamplus magnetovallimortis</name>
    <dbReference type="NCBI Taxonomy" id="1246637"/>
    <lineage>
        <taxon>Bacteria</taxon>
        <taxon>Pseudomonadati</taxon>
        <taxon>Thermodesulfobacteriota</taxon>
        <taxon>Desulfobacteria</taxon>
        <taxon>Desulfobacterales</taxon>
        <taxon>Desulfobacteraceae</taxon>
        <taxon>Desulfamplus</taxon>
    </lineage>
</organism>
<evidence type="ECO:0000313" key="2">
    <source>
        <dbReference type="Proteomes" id="UP000191931"/>
    </source>
</evidence>
<dbReference type="AlphaFoldDB" id="A0A1W1HHN0"/>
<sequence>MPLDVNCRTGSLENRMREECVLQVVNCRTGSLEILSHIR</sequence>
<evidence type="ECO:0000313" key="1">
    <source>
        <dbReference type="EMBL" id="SLM32011.1"/>
    </source>
</evidence>
<accession>A0A1W1HHN0</accession>
<dbReference type="EMBL" id="FWEV01000296">
    <property type="protein sequence ID" value="SLM32011.1"/>
    <property type="molecule type" value="Genomic_DNA"/>
</dbReference>
<protein>
    <submittedName>
        <fullName evidence="1">Uncharacterized protein</fullName>
    </submittedName>
</protein>
<reference evidence="1 2" key="1">
    <citation type="submission" date="2017-03" db="EMBL/GenBank/DDBJ databases">
        <authorList>
            <person name="Afonso C.L."/>
            <person name="Miller P.J."/>
            <person name="Scott M.A."/>
            <person name="Spackman E."/>
            <person name="Goraichik I."/>
            <person name="Dimitrov K.M."/>
            <person name="Suarez D.L."/>
            <person name="Swayne D.E."/>
        </authorList>
    </citation>
    <scope>NUCLEOTIDE SEQUENCE [LARGE SCALE GENOMIC DNA]</scope>
    <source>
        <strain evidence="1">PRJEB14757</strain>
    </source>
</reference>
<dbReference type="Proteomes" id="UP000191931">
    <property type="component" value="Unassembled WGS sequence"/>
</dbReference>
<proteinExistence type="predicted"/>
<dbReference type="AntiFam" id="ANF00050">
    <property type="entry name" value="Translation of CRISPR YPEST repeat 1"/>
</dbReference>